<name>A0A5B9MEF3_9BACT</name>
<evidence type="ECO:0008006" key="3">
    <source>
        <dbReference type="Google" id="ProtNLM"/>
    </source>
</evidence>
<dbReference type="AlphaFoldDB" id="A0A5B9MEF3"/>
<dbReference type="RefSeq" id="WP_147868866.1">
    <property type="nucleotide sequence ID" value="NZ_CP036264.1"/>
</dbReference>
<evidence type="ECO:0000313" key="2">
    <source>
        <dbReference type="Proteomes" id="UP000321353"/>
    </source>
</evidence>
<protein>
    <recommendedName>
        <fullName evidence="3">Glycosyltransferase family 1 protein</fullName>
    </recommendedName>
</protein>
<evidence type="ECO:0000313" key="1">
    <source>
        <dbReference type="EMBL" id="QEF99478.1"/>
    </source>
</evidence>
<sequence>MSRVIHVCPRAIFANTYHGSYKDTISRIRFLESSGCDYHQVVIDADDPDAALGAVSEIDAANILIEYSRYPRVLKALRERFPAAYIAVRSHNLEPLQHLDNLGWFPSRGPLWMLYGMTRLFRNDLIAKKNASAIWSISDWENRVYWNRLPGHAEVRWLPYHCPEHLVSKHAIAVRSRKIVACMPTSQKNRKSWDLVCQFIAFAEQMTSSGFDELDFVVTGDVASWGLPPSTAVRYSGMIEDLADFLGKTRAVAMLSGLGYGFKTTLGDAVANGASVIVHPRLYQRLPEEMKADALACDPNRAMDCDRIFRWMQAQTEPSSLLQRHREQVAEALDQLLQHESVSR</sequence>
<reference evidence="1 2" key="1">
    <citation type="submission" date="2019-02" db="EMBL/GenBank/DDBJ databases">
        <title>Planctomycetal bacteria perform biofilm scaping via a novel small molecule.</title>
        <authorList>
            <person name="Jeske O."/>
            <person name="Boedeker C."/>
            <person name="Wiegand S."/>
            <person name="Breitling P."/>
            <person name="Kallscheuer N."/>
            <person name="Jogler M."/>
            <person name="Rohde M."/>
            <person name="Petersen J."/>
            <person name="Medema M.H."/>
            <person name="Surup F."/>
            <person name="Jogler C."/>
        </authorList>
    </citation>
    <scope>NUCLEOTIDE SEQUENCE [LARGE SCALE GENOMIC DNA]</scope>
    <source>
        <strain evidence="1 2">Mal15</strain>
    </source>
</reference>
<dbReference type="Proteomes" id="UP000321353">
    <property type="component" value="Chromosome"/>
</dbReference>
<accession>A0A5B9MEF3</accession>
<organism evidence="1 2">
    <name type="scientific">Stieleria maiorica</name>
    <dbReference type="NCBI Taxonomy" id="2795974"/>
    <lineage>
        <taxon>Bacteria</taxon>
        <taxon>Pseudomonadati</taxon>
        <taxon>Planctomycetota</taxon>
        <taxon>Planctomycetia</taxon>
        <taxon>Pirellulales</taxon>
        <taxon>Pirellulaceae</taxon>
        <taxon>Stieleria</taxon>
    </lineage>
</organism>
<gene>
    <name evidence="1" type="ORF">Mal15_35430</name>
</gene>
<keyword evidence="2" id="KW-1185">Reference proteome</keyword>
<dbReference type="EMBL" id="CP036264">
    <property type="protein sequence ID" value="QEF99478.1"/>
    <property type="molecule type" value="Genomic_DNA"/>
</dbReference>
<proteinExistence type="predicted"/>
<dbReference type="KEGG" id="smam:Mal15_35430"/>